<dbReference type="PROSITE" id="PS50893">
    <property type="entry name" value="ABC_TRANSPORTER_2"/>
    <property type="match status" value="1"/>
</dbReference>
<dbReference type="Gene3D" id="3.40.50.300">
    <property type="entry name" value="P-loop containing nucleotide triphosphate hydrolases"/>
    <property type="match status" value="1"/>
</dbReference>
<evidence type="ECO:0000313" key="6">
    <source>
        <dbReference type="Proteomes" id="UP001196068"/>
    </source>
</evidence>
<reference evidence="5" key="2">
    <citation type="journal article" date="2021" name="Syst. Appl. Microbiol.">
        <title>Roseomonas hellenica sp. nov., isolated from roots of wild-growing Alkanna tinctoria.</title>
        <authorList>
            <person name="Rat A."/>
            <person name="Naranjo H.D."/>
            <person name="Lebbe L."/>
            <person name="Cnockaert M."/>
            <person name="Krigas N."/>
            <person name="Grigoriadou K."/>
            <person name="Maloupa E."/>
            <person name="Willems A."/>
        </authorList>
    </citation>
    <scope>NUCLEOTIDE SEQUENCE</scope>
    <source>
        <strain evidence="5">LMG 28251</strain>
    </source>
</reference>
<reference evidence="5" key="1">
    <citation type="submission" date="2020-01" db="EMBL/GenBank/DDBJ databases">
        <authorList>
            <person name="Rat A."/>
        </authorList>
    </citation>
    <scope>NUCLEOTIDE SEQUENCE</scope>
    <source>
        <strain evidence="5">LMG 28251</strain>
    </source>
</reference>
<dbReference type="GO" id="GO:0005524">
    <property type="term" value="F:ATP binding"/>
    <property type="evidence" value="ECO:0007669"/>
    <property type="project" value="UniProtKB-KW"/>
</dbReference>
<keyword evidence="3 5" id="KW-0067">ATP-binding</keyword>
<keyword evidence="2" id="KW-0547">Nucleotide-binding</keyword>
<dbReference type="PANTHER" id="PTHR43166">
    <property type="entry name" value="AMINO ACID IMPORT ATP-BINDING PROTEIN"/>
    <property type="match status" value="1"/>
</dbReference>
<dbReference type="InterPro" id="IPR003593">
    <property type="entry name" value="AAA+_ATPase"/>
</dbReference>
<evidence type="ECO:0000256" key="3">
    <source>
        <dbReference type="ARBA" id="ARBA00022840"/>
    </source>
</evidence>
<comment type="caution">
    <text evidence="5">The sequence shown here is derived from an EMBL/GenBank/DDBJ whole genome shotgun (WGS) entry which is preliminary data.</text>
</comment>
<accession>A0AAF1K651</accession>
<dbReference type="InterPro" id="IPR017871">
    <property type="entry name" value="ABC_transporter-like_CS"/>
</dbReference>
<dbReference type="AlphaFoldDB" id="A0AAF1K651"/>
<gene>
    <name evidence="5" type="ORF">GXW79_17170</name>
</gene>
<evidence type="ECO:0000256" key="2">
    <source>
        <dbReference type="ARBA" id="ARBA00022741"/>
    </source>
</evidence>
<keyword evidence="1" id="KW-0813">Transport</keyword>
<dbReference type="SMART" id="SM00382">
    <property type="entry name" value="AAA"/>
    <property type="match status" value="1"/>
</dbReference>
<name>A0AAF1K651_9PROT</name>
<dbReference type="EMBL" id="JAAEDH010000022">
    <property type="protein sequence ID" value="MBR0656814.1"/>
    <property type="molecule type" value="Genomic_DNA"/>
</dbReference>
<dbReference type="InterPro" id="IPR050086">
    <property type="entry name" value="MetN_ABC_transporter-like"/>
</dbReference>
<dbReference type="RefSeq" id="WP_211875683.1">
    <property type="nucleotide sequence ID" value="NZ_JAAEDH010000022.1"/>
</dbReference>
<organism evidence="5 6">
    <name type="scientific">Plastoroseomonas arctica</name>
    <dbReference type="NCBI Taxonomy" id="1509237"/>
    <lineage>
        <taxon>Bacteria</taxon>
        <taxon>Pseudomonadati</taxon>
        <taxon>Pseudomonadota</taxon>
        <taxon>Alphaproteobacteria</taxon>
        <taxon>Acetobacterales</taxon>
        <taxon>Acetobacteraceae</taxon>
        <taxon>Plastoroseomonas</taxon>
    </lineage>
</organism>
<dbReference type="Proteomes" id="UP001196068">
    <property type="component" value="Unassembled WGS sequence"/>
</dbReference>
<dbReference type="Pfam" id="PF00005">
    <property type="entry name" value="ABC_tran"/>
    <property type="match status" value="1"/>
</dbReference>
<dbReference type="SUPFAM" id="SSF52540">
    <property type="entry name" value="P-loop containing nucleoside triphosphate hydrolases"/>
    <property type="match status" value="1"/>
</dbReference>
<dbReference type="GO" id="GO:0016887">
    <property type="term" value="F:ATP hydrolysis activity"/>
    <property type="evidence" value="ECO:0007669"/>
    <property type="project" value="InterPro"/>
</dbReference>
<sequence length="220" mass="23356">MDAWSKGPDMGCRIENLSVARGGRAVLAHVDLVLVPGEVAVLEGPSGSGKTTLIRAIARLIPSTGSIATGGAKPSLIFQHHALAGRLSVEANTLVGALGRVGFLRSAFGFWPAEERALARRHLAAVGLGGLEERRADQLSGGQRQRVAIARALMQRAPLMLADEPVANLDPENAEAILVLLRDLARREGIAILVSLHQPGLAERFADRRLTIVDGRLVEP</sequence>
<protein>
    <submittedName>
        <fullName evidence="5">ATP-binding cassette domain-containing protein</fullName>
    </submittedName>
</protein>
<keyword evidence="6" id="KW-1185">Reference proteome</keyword>
<evidence type="ECO:0000256" key="1">
    <source>
        <dbReference type="ARBA" id="ARBA00022448"/>
    </source>
</evidence>
<dbReference type="InterPro" id="IPR027417">
    <property type="entry name" value="P-loop_NTPase"/>
</dbReference>
<feature type="domain" description="ABC transporter" evidence="4">
    <location>
        <begin position="12"/>
        <end position="220"/>
    </location>
</feature>
<evidence type="ECO:0000259" key="4">
    <source>
        <dbReference type="PROSITE" id="PS50893"/>
    </source>
</evidence>
<evidence type="ECO:0000313" key="5">
    <source>
        <dbReference type="EMBL" id="MBR0656814.1"/>
    </source>
</evidence>
<dbReference type="InterPro" id="IPR003439">
    <property type="entry name" value="ABC_transporter-like_ATP-bd"/>
</dbReference>
<dbReference type="PROSITE" id="PS00211">
    <property type="entry name" value="ABC_TRANSPORTER_1"/>
    <property type="match status" value="1"/>
</dbReference>
<proteinExistence type="predicted"/>